<feature type="transmembrane region" description="Helical" evidence="1">
    <location>
        <begin position="32"/>
        <end position="53"/>
    </location>
</feature>
<dbReference type="PaxDb" id="665571-STHERM_c08390"/>
<dbReference type="AlphaFoldDB" id="E0RS01"/>
<proteinExistence type="predicted"/>
<evidence type="ECO:0000256" key="1">
    <source>
        <dbReference type="SAM" id="Phobius"/>
    </source>
</evidence>
<gene>
    <name evidence="2" type="ordered locus">STHERM_c08390</name>
</gene>
<evidence type="ECO:0000313" key="3">
    <source>
        <dbReference type="Proteomes" id="UP000001296"/>
    </source>
</evidence>
<accession>E0RS01</accession>
<keyword evidence="1" id="KW-1133">Transmembrane helix</keyword>
<reference key="1">
    <citation type="submission" date="2009-08" db="EMBL/GenBank/DDBJ databases">
        <title>The genome sequence of Spirochaeta thermophila DSM6192.</title>
        <authorList>
            <person name="Angelov A."/>
            <person name="Mientus M."/>
            <person name="Wittenberg S."/>
            <person name="Lehmann R."/>
            <person name="Liesegang H."/>
            <person name="Daniel R."/>
            <person name="Liebl W."/>
        </authorList>
    </citation>
    <scope>NUCLEOTIDE SEQUENCE</scope>
    <source>
        <strain>DSM 6192</strain>
    </source>
</reference>
<dbReference type="EMBL" id="CP001698">
    <property type="protein sequence ID" value="ADN01788.1"/>
    <property type="molecule type" value="Genomic_DNA"/>
</dbReference>
<organism evidence="2 3">
    <name type="scientific">Winmispira thermophila (strain ATCC 49972 / DSM 6192 / RI 19.B1)</name>
    <name type="common">Spirochaeta thermophila</name>
    <dbReference type="NCBI Taxonomy" id="665571"/>
    <lineage>
        <taxon>Bacteria</taxon>
        <taxon>Pseudomonadati</taxon>
        <taxon>Spirochaetota</taxon>
        <taxon>Spirochaetia</taxon>
        <taxon>Winmispirales</taxon>
        <taxon>Winmispiraceae</taxon>
        <taxon>Winmispira</taxon>
    </lineage>
</organism>
<keyword evidence="1" id="KW-0472">Membrane</keyword>
<dbReference type="KEGG" id="sta:STHERM_c08390"/>
<name>E0RS01_WINT6</name>
<protein>
    <submittedName>
        <fullName evidence="2">Uncharacterized protein</fullName>
    </submittedName>
</protein>
<evidence type="ECO:0000313" key="2">
    <source>
        <dbReference type="EMBL" id="ADN01788.1"/>
    </source>
</evidence>
<sequence>MWSGSARWRPTRDRCFRSGPDEGERMKIRSKLYGLVGGSLLVLVLAGGVYLALLSPQERIEEERRTLDELSTALLSLQVEVNRLDTLRFSMGREHLASRLKELDAAFQAVRGSPSSGNRTKR</sequence>
<dbReference type="Proteomes" id="UP000001296">
    <property type="component" value="Chromosome"/>
</dbReference>
<keyword evidence="1" id="KW-0812">Transmembrane</keyword>
<dbReference type="HOGENOM" id="CLU_2025294_0_0_12"/>
<reference evidence="2 3" key="2">
    <citation type="journal article" date="2010" name="J. Bacteriol.">
        <title>Genome sequence of the polysaccharide-degrading, thermophilic anaerobe Spirochaeta thermophila DSM 6192.</title>
        <authorList>
            <person name="Angelov A."/>
            <person name="Liebl S."/>
            <person name="Ballschmiter M."/>
            <person name="Bomeke M."/>
            <person name="Lehmann R."/>
            <person name="Liesegang H."/>
            <person name="Daniel R."/>
            <person name="Liebl W."/>
        </authorList>
    </citation>
    <scope>NUCLEOTIDE SEQUENCE [LARGE SCALE GENOMIC DNA]</scope>
    <source>
        <strain evidence="3">ATCC 49972 / DSM 6192 / RI 19.B1</strain>
    </source>
</reference>